<dbReference type="EMBL" id="VOPY01000001">
    <property type="protein sequence ID" value="TXC73886.1"/>
    <property type="molecule type" value="Genomic_DNA"/>
</dbReference>
<proteinExistence type="predicted"/>
<accession>A0A5C6UP43</accession>
<evidence type="ECO:0000313" key="2">
    <source>
        <dbReference type="EMBL" id="TXC73886.1"/>
    </source>
</evidence>
<dbReference type="SUPFAM" id="SSF88874">
    <property type="entry name" value="Receptor-binding domain of short tail fibre protein gp12"/>
    <property type="match status" value="1"/>
</dbReference>
<evidence type="ECO:0000259" key="1">
    <source>
        <dbReference type="Pfam" id="PF07484"/>
    </source>
</evidence>
<comment type="caution">
    <text evidence="2">The sequence shown here is derived from an EMBL/GenBank/DDBJ whole genome shotgun (WGS) entry which is preliminary data.</text>
</comment>
<dbReference type="AlphaFoldDB" id="A0A5C6UP43"/>
<evidence type="ECO:0000313" key="3">
    <source>
        <dbReference type="Proteomes" id="UP000321129"/>
    </source>
</evidence>
<organism evidence="2 3">
    <name type="scientific">Flavisphingopyxis soli</name>
    <dbReference type="NCBI Taxonomy" id="2601267"/>
    <lineage>
        <taxon>Bacteria</taxon>
        <taxon>Pseudomonadati</taxon>
        <taxon>Pseudomonadota</taxon>
        <taxon>Alphaproteobacteria</taxon>
        <taxon>Sphingomonadales</taxon>
        <taxon>Sphingopyxidaceae</taxon>
        <taxon>Flavisphingopyxis</taxon>
    </lineage>
</organism>
<reference evidence="2 3" key="1">
    <citation type="submission" date="2019-08" db="EMBL/GenBank/DDBJ databases">
        <title>Sphingorhabdus soil sp. nov., isolated from arctic soil.</title>
        <authorList>
            <person name="Liu Y."/>
        </authorList>
    </citation>
    <scope>NUCLEOTIDE SEQUENCE [LARGE SCALE GENOMIC DNA]</scope>
    <source>
        <strain evidence="2 3">D-2Q-5-6</strain>
    </source>
</reference>
<protein>
    <submittedName>
        <fullName evidence="2">Phage tail protein</fullName>
    </submittedName>
</protein>
<dbReference type="InterPro" id="IPR011083">
    <property type="entry name" value="Phage_tail_collar_dom"/>
</dbReference>
<dbReference type="Gene3D" id="3.90.1340.10">
    <property type="entry name" value="Phage tail collar domain"/>
    <property type="match status" value="1"/>
</dbReference>
<dbReference type="Pfam" id="PF07484">
    <property type="entry name" value="Collar"/>
    <property type="match status" value="1"/>
</dbReference>
<keyword evidence="3" id="KW-1185">Reference proteome</keyword>
<sequence length="190" mass="19454">MVAGTAPAHAQASDAFIGQLMITGANFCPRDWAEASGQLLSIASNSALFSLLGTTYGGNGTTTFALPDLRGRVANHVGQGPGLSNYALGQTGGVETTTMTVAQMPQHTHVASVQTAGPVLANHQQPDGAAFGVTLDKTYVRPGTPVAGYDMAAGTVVNANAGSGQAQTNIPPYLTMRTCIALYGIYPSRN</sequence>
<dbReference type="OrthoDB" id="9810174at2"/>
<name>A0A5C6UP43_9SPHN</name>
<gene>
    <name evidence="2" type="ORF">FSZ31_03945</name>
</gene>
<dbReference type="InterPro" id="IPR037053">
    <property type="entry name" value="Phage_tail_collar_dom_sf"/>
</dbReference>
<dbReference type="Proteomes" id="UP000321129">
    <property type="component" value="Unassembled WGS sequence"/>
</dbReference>
<feature type="domain" description="Phage tail collar" evidence="1">
    <location>
        <begin position="18"/>
        <end position="73"/>
    </location>
</feature>